<dbReference type="EMBL" id="JAYDYW010000004">
    <property type="protein sequence ID" value="MEE1673054.1"/>
    <property type="molecule type" value="Genomic_DNA"/>
</dbReference>
<feature type="transmembrane region" description="Helical" evidence="6">
    <location>
        <begin position="215"/>
        <end position="236"/>
    </location>
</feature>
<keyword evidence="3 6" id="KW-0812">Transmembrane</keyword>
<evidence type="ECO:0000256" key="1">
    <source>
        <dbReference type="ARBA" id="ARBA00004141"/>
    </source>
</evidence>
<dbReference type="SUPFAM" id="SSF103473">
    <property type="entry name" value="MFS general substrate transporter"/>
    <property type="match status" value="1"/>
</dbReference>
<keyword evidence="2" id="KW-0813">Transport</keyword>
<feature type="transmembrane region" description="Helical" evidence="6">
    <location>
        <begin position="308"/>
        <end position="328"/>
    </location>
</feature>
<feature type="transmembrane region" description="Helical" evidence="6">
    <location>
        <begin position="47"/>
        <end position="65"/>
    </location>
</feature>
<organism evidence="8 9">
    <name type="scientific">Agarivorans aestuarii</name>
    <dbReference type="NCBI Taxonomy" id="1563703"/>
    <lineage>
        <taxon>Bacteria</taxon>
        <taxon>Pseudomonadati</taxon>
        <taxon>Pseudomonadota</taxon>
        <taxon>Gammaproteobacteria</taxon>
        <taxon>Alteromonadales</taxon>
        <taxon>Alteromonadaceae</taxon>
        <taxon>Agarivorans</taxon>
    </lineage>
</organism>
<evidence type="ECO:0000256" key="6">
    <source>
        <dbReference type="SAM" id="Phobius"/>
    </source>
</evidence>
<feature type="transmembrane region" description="Helical" evidence="6">
    <location>
        <begin position="136"/>
        <end position="158"/>
    </location>
</feature>
<comment type="caution">
    <text evidence="8">The sequence shown here is derived from an EMBL/GenBank/DDBJ whole genome shotgun (WGS) entry which is preliminary data.</text>
</comment>
<evidence type="ECO:0000256" key="5">
    <source>
        <dbReference type="ARBA" id="ARBA00023136"/>
    </source>
</evidence>
<protein>
    <submittedName>
        <fullName evidence="8">MFS transporter</fullName>
    </submittedName>
</protein>
<feature type="transmembrane region" description="Helical" evidence="6">
    <location>
        <begin position="340"/>
        <end position="358"/>
    </location>
</feature>
<evidence type="ECO:0000313" key="9">
    <source>
        <dbReference type="Proteomes" id="UP001310248"/>
    </source>
</evidence>
<evidence type="ECO:0000259" key="7">
    <source>
        <dbReference type="PROSITE" id="PS50850"/>
    </source>
</evidence>
<feature type="domain" description="Major facilitator superfamily (MFS) profile" evidence="7">
    <location>
        <begin position="1"/>
        <end position="401"/>
    </location>
</feature>
<keyword evidence="5 6" id="KW-0472">Membrane</keyword>
<evidence type="ECO:0000313" key="8">
    <source>
        <dbReference type="EMBL" id="MEE1673054.1"/>
    </source>
</evidence>
<feature type="transmembrane region" description="Helical" evidence="6">
    <location>
        <begin position="281"/>
        <end position="302"/>
    </location>
</feature>
<reference evidence="9" key="1">
    <citation type="submission" date="2023-07" db="EMBL/GenBank/DDBJ databases">
        <title>Draft genome sequence of Agarivorans aestuarii strain ZMCS4, a CAZymes producing bacteria isolated from the marine brown algae Clodostephus spongiosus.</title>
        <authorList>
            <person name="Lorente B."/>
            <person name="Cabral C."/>
            <person name="Frias J."/>
            <person name="Faria J."/>
            <person name="Toubarro D."/>
        </authorList>
    </citation>
    <scope>NUCLEOTIDE SEQUENCE [LARGE SCALE GENOMIC DNA]</scope>
    <source>
        <strain evidence="9">ZMCS4</strain>
    </source>
</reference>
<dbReference type="InterPro" id="IPR011701">
    <property type="entry name" value="MFS"/>
</dbReference>
<evidence type="ECO:0000256" key="3">
    <source>
        <dbReference type="ARBA" id="ARBA00022692"/>
    </source>
</evidence>
<evidence type="ECO:0000256" key="2">
    <source>
        <dbReference type="ARBA" id="ARBA00022448"/>
    </source>
</evidence>
<dbReference type="Gene3D" id="1.20.1250.20">
    <property type="entry name" value="MFS general substrate transporter like domains"/>
    <property type="match status" value="2"/>
</dbReference>
<keyword evidence="9" id="KW-1185">Reference proteome</keyword>
<dbReference type="PROSITE" id="PS50850">
    <property type="entry name" value="MFS"/>
    <property type="match status" value="1"/>
</dbReference>
<feature type="transmembrane region" description="Helical" evidence="6">
    <location>
        <begin position="77"/>
        <end position="95"/>
    </location>
</feature>
<feature type="transmembrane region" description="Helical" evidence="6">
    <location>
        <begin position="370"/>
        <end position="394"/>
    </location>
</feature>
<feature type="transmembrane region" description="Helical" evidence="6">
    <location>
        <begin position="248"/>
        <end position="269"/>
    </location>
</feature>
<dbReference type="PANTHER" id="PTHR23506:SF23">
    <property type="entry name" value="GH10249P"/>
    <property type="match status" value="1"/>
</dbReference>
<reference evidence="8 9" key="2">
    <citation type="submission" date="2023-12" db="EMBL/GenBank/DDBJ databases">
        <authorList>
            <consortium name="Cladostephus spongiosus"/>
            <person name="Lorente B."/>
            <person name="Cabral C."/>
            <person name="Frias J."/>
            <person name="Faria J."/>
            <person name="Toubarro D."/>
        </authorList>
    </citation>
    <scope>NUCLEOTIDE SEQUENCE [LARGE SCALE GENOMIC DNA]</scope>
    <source>
        <strain evidence="8 9">ZMCS4</strain>
    </source>
</reference>
<dbReference type="Pfam" id="PF07690">
    <property type="entry name" value="MFS_1"/>
    <property type="match status" value="1"/>
</dbReference>
<dbReference type="InterPro" id="IPR036259">
    <property type="entry name" value="MFS_trans_sf"/>
</dbReference>
<dbReference type="PANTHER" id="PTHR23506">
    <property type="entry name" value="GH10249P"/>
    <property type="match status" value="1"/>
</dbReference>
<accession>A0ABU7G261</accession>
<proteinExistence type="predicted"/>
<dbReference type="InterPro" id="IPR050930">
    <property type="entry name" value="MFS_Vesicular_Transporter"/>
</dbReference>
<feature type="transmembrane region" description="Helical" evidence="6">
    <location>
        <begin position="12"/>
        <end position="35"/>
    </location>
</feature>
<dbReference type="Proteomes" id="UP001310248">
    <property type="component" value="Unassembled WGS sequence"/>
</dbReference>
<dbReference type="InterPro" id="IPR020846">
    <property type="entry name" value="MFS_dom"/>
</dbReference>
<feature type="transmembrane region" description="Helical" evidence="6">
    <location>
        <begin position="101"/>
        <end position="124"/>
    </location>
</feature>
<evidence type="ECO:0000256" key="4">
    <source>
        <dbReference type="ARBA" id="ARBA00022989"/>
    </source>
</evidence>
<feature type="transmembrane region" description="Helical" evidence="6">
    <location>
        <begin position="164"/>
        <end position="184"/>
    </location>
</feature>
<keyword evidence="4 6" id="KW-1133">Transmembrane helix</keyword>
<comment type="subcellular location">
    <subcellularLocation>
        <location evidence="1">Membrane</location>
        <topology evidence="1">Multi-pass membrane protein</topology>
    </subcellularLocation>
</comment>
<gene>
    <name evidence="8" type="ORF">SNR37_002467</name>
</gene>
<name>A0ABU7G261_9ALTE</name>
<sequence>MNKPPKWGLEAWYTAHLCYGIIQMVFIPILIPTFILDKTGSATQVGIAMGILGLSGLLAPVLGGLADKYRAHRAAQLIGLAAIGVAALIFALSGASFMLHLLAAVFLGLGSASLLMINPAFIVSGGYEAEEEASKLTLLNQVAIVGSLAAGLGLAALTEAGVSYVVQFIVMFSVAAFALLVTAASNKQAAGRIKVASEDDSDAQGGITEVLFSRFGLILLAIFFVSIGQGVITGQFPNYMAEVFKIDAASSSVALSVSAVVSLVLLSLVGKAMAKVGGEKVWLLAVVAKVVVMIGLAGLAIYADQLAAYLPLALYLVYLQGVTTVDMVQPAIAAKASRAGAGMTQGLLMFAIAGAYAGGNVLSGISADSFGWSSLASLVAVVSIIALLVGLTCLMGKPKVAMQRATFNDTESTSEL</sequence>
<dbReference type="RefSeq" id="WP_329774430.1">
    <property type="nucleotide sequence ID" value="NZ_JAYDYW010000004.1"/>
</dbReference>